<name>A0ABP7SQN2_9BACT</name>
<protein>
    <submittedName>
        <fullName evidence="2">Uncharacterized protein</fullName>
    </submittedName>
</protein>
<evidence type="ECO:0000313" key="3">
    <source>
        <dbReference type="Proteomes" id="UP001500567"/>
    </source>
</evidence>
<feature type="region of interest" description="Disordered" evidence="1">
    <location>
        <begin position="37"/>
        <end position="56"/>
    </location>
</feature>
<evidence type="ECO:0000313" key="2">
    <source>
        <dbReference type="EMBL" id="GAA4015018.1"/>
    </source>
</evidence>
<reference evidence="3" key="1">
    <citation type="journal article" date="2019" name="Int. J. Syst. Evol. Microbiol.">
        <title>The Global Catalogue of Microorganisms (GCM) 10K type strain sequencing project: providing services to taxonomists for standard genome sequencing and annotation.</title>
        <authorList>
            <consortium name="The Broad Institute Genomics Platform"/>
            <consortium name="The Broad Institute Genome Sequencing Center for Infectious Disease"/>
            <person name="Wu L."/>
            <person name="Ma J."/>
        </authorList>
    </citation>
    <scope>NUCLEOTIDE SEQUENCE [LARGE SCALE GENOMIC DNA]</scope>
    <source>
        <strain evidence="3">JCM 17224</strain>
    </source>
</reference>
<proteinExistence type="predicted"/>
<dbReference type="Proteomes" id="UP001500567">
    <property type="component" value="Unassembled WGS sequence"/>
</dbReference>
<gene>
    <name evidence="2" type="ORF">GCM10022408_30370</name>
</gene>
<sequence>MLNIALFVTQSVLPVEFRKAAVFPLISVTGAKGLEAQETARSGSQLRDPENISEPG</sequence>
<comment type="caution">
    <text evidence="2">The sequence shown here is derived from an EMBL/GenBank/DDBJ whole genome shotgun (WGS) entry which is preliminary data.</text>
</comment>
<dbReference type="EMBL" id="BAABDJ010000035">
    <property type="protein sequence ID" value="GAA4015018.1"/>
    <property type="molecule type" value="Genomic_DNA"/>
</dbReference>
<evidence type="ECO:0000256" key="1">
    <source>
        <dbReference type="SAM" id="MobiDB-lite"/>
    </source>
</evidence>
<organism evidence="2 3">
    <name type="scientific">Hymenobacter fastidiosus</name>
    <dbReference type="NCBI Taxonomy" id="486264"/>
    <lineage>
        <taxon>Bacteria</taxon>
        <taxon>Pseudomonadati</taxon>
        <taxon>Bacteroidota</taxon>
        <taxon>Cytophagia</taxon>
        <taxon>Cytophagales</taxon>
        <taxon>Hymenobacteraceae</taxon>
        <taxon>Hymenobacter</taxon>
    </lineage>
</organism>
<accession>A0ABP7SQN2</accession>
<keyword evidence="3" id="KW-1185">Reference proteome</keyword>